<dbReference type="AlphaFoldDB" id="A0A1X2HVB8"/>
<dbReference type="InParanoid" id="A0A1X2HVB8"/>
<organism evidence="3 4">
    <name type="scientific">Syncephalastrum racemosum</name>
    <name type="common">Filamentous fungus</name>
    <dbReference type="NCBI Taxonomy" id="13706"/>
    <lineage>
        <taxon>Eukaryota</taxon>
        <taxon>Fungi</taxon>
        <taxon>Fungi incertae sedis</taxon>
        <taxon>Mucoromycota</taxon>
        <taxon>Mucoromycotina</taxon>
        <taxon>Mucoromycetes</taxon>
        <taxon>Mucorales</taxon>
        <taxon>Syncephalastraceae</taxon>
        <taxon>Syncephalastrum</taxon>
    </lineage>
</organism>
<dbReference type="InterPro" id="IPR019153">
    <property type="entry name" value="DDRGK_dom-contain"/>
</dbReference>
<dbReference type="OrthoDB" id="2285710at2759"/>
<evidence type="ECO:0000313" key="4">
    <source>
        <dbReference type="Proteomes" id="UP000242180"/>
    </source>
</evidence>
<dbReference type="Pfam" id="PF09756">
    <property type="entry name" value="DDRGK"/>
    <property type="match status" value="1"/>
</dbReference>
<dbReference type="EMBL" id="MCGN01000001">
    <property type="protein sequence ID" value="ORZ03516.1"/>
    <property type="molecule type" value="Genomic_DNA"/>
</dbReference>
<feature type="compositionally biased region" description="Basic and acidic residues" evidence="1">
    <location>
        <begin position="145"/>
        <end position="165"/>
    </location>
</feature>
<accession>A0A1X2HVB8</accession>
<keyword evidence="4" id="KW-1185">Reference proteome</keyword>
<dbReference type="Proteomes" id="UP000242180">
    <property type="component" value="Unassembled WGS sequence"/>
</dbReference>
<protein>
    <recommendedName>
        <fullName evidence="5">DDRGK domain-domain-containing protein</fullName>
    </recommendedName>
</protein>
<gene>
    <name evidence="3" type="ORF">BCR43DRAFT_483502</name>
</gene>
<evidence type="ECO:0000256" key="1">
    <source>
        <dbReference type="SAM" id="MobiDB-lite"/>
    </source>
</evidence>
<feature type="region of interest" description="Disordered" evidence="1">
    <location>
        <begin position="130"/>
        <end position="170"/>
    </location>
</feature>
<keyword evidence="2" id="KW-0472">Membrane</keyword>
<reference evidence="3 4" key="1">
    <citation type="submission" date="2016-07" db="EMBL/GenBank/DDBJ databases">
        <title>Pervasive Adenine N6-methylation of Active Genes in Fungi.</title>
        <authorList>
            <consortium name="DOE Joint Genome Institute"/>
            <person name="Mondo S.J."/>
            <person name="Dannebaum R.O."/>
            <person name="Kuo R.C."/>
            <person name="Labutti K."/>
            <person name="Haridas S."/>
            <person name="Kuo A."/>
            <person name="Salamov A."/>
            <person name="Ahrendt S.R."/>
            <person name="Lipzen A."/>
            <person name="Sullivan W."/>
            <person name="Andreopoulos W.B."/>
            <person name="Clum A."/>
            <person name="Lindquist E."/>
            <person name="Daum C."/>
            <person name="Ramamoorthy G.K."/>
            <person name="Gryganskyi A."/>
            <person name="Culley D."/>
            <person name="Magnuson J.K."/>
            <person name="James T.Y."/>
            <person name="O'Malley M.A."/>
            <person name="Stajich J.E."/>
            <person name="Spatafora J.W."/>
            <person name="Visel A."/>
            <person name="Grigoriev I.V."/>
        </authorList>
    </citation>
    <scope>NUCLEOTIDE SEQUENCE [LARGE SCALE GENOMIC DNA]</scope>
    <source>
        <strain evidence="3 4">NRRL 2496</strain>
    </source>
</reference>
<evidence type="ECO:0000256" key="2">
    <source>
        <dbReference type="SAM" id="Phobius"/>
    </source>
</evidence>
<dbReference type="STRING" id="13706.A0A1X2HVB8"/>
<sequence length="257" mass="30119">MDQNILILIPFLLFSIAAIVIYRNHINRRLREAGEEDALYTRVQQLLNDEEGDDLPEEVAVGDEGNGEGSSAGTLRVRKMGKKRGEKLRRKEQQRQYREYMNHQRDLRRVQDERLEEEFRQRKAIENIRQSEEAEQRKKAQARKAKQEEKERQKRQKAIEKEESRRKSRYSKYHAKVAEAAKRLKLCSMDALARETGLDAEEAEAILRQLCMEAPEFNLSLWSGNSFLHVTDADYAHLAQQDMLNRNHIMSLVEPQA</sequence>
<feature type="region of interest" description="Disordered" evidence="1">
    <location>
        <begin position="59"/>
        <end position="95"/>
    </location>
</feature>
<keyword evidence="2" id="KW-0812">Transmembrane</keyword>
<feature type="compositionally biased region" description="Basic residues" evidence="1">
    <location>
        <begin position="76"/>
        <end position="88"/>
    </location>
</feature>
<name>A0A1X2HVB8_SYNRA</name>
<comment type="caution">
    <text evidence="3">The sequence shown here is derived from an EMBL/GenBank/DDBJ whole genome shotgun (WGS) entry which is preliminary data.</text>
</comment>
<keyword evidence="2" id="KW-1133">Transmembrane helix</keyword>
<evidence type="ECO:0000313" key="3">
    <source>
        <dbReference type="EMBL" id="ORZ03516.1"/>
    </source>
</evidence>
<proteinExistence type="predicted"/>
<feature type="transmembrane region" description="Helical" evidence="2">
    <location>
        <begin position="6"/>
        <end position="22"/>
    </location>
</feature>
<evidence type="ECO:0008006" key="5">
    <source>
        <dbReference type="Google" id="ProtNLM"/>
    </source>
</evidence>